<gene>
    <name evidence="2" type="ORF">MNEG_16600</name>
</gene>
<dbReference type="STRING" id="145388.A0A0D2LH61"/>
<accession>A0A0D2LH61</accession>
<evidence type="ECO:0000256" key="1">
    <source>
        <dbReference type="SAM" id="MobiDB-lite"/>
    </source>
</evidence>
<evidence type="ECO:0000313" key="3">
    <source>
        <dbReference type="Proteomes" id="UP000054498"/>
    </source>
</evidence>
<dbReference type="GeneID" id="25734376"/>
<organism evidence="2 3">
    <name type="scientific">Monoraphidium neglectum</name>
    <dbReference type="NCBI Taxonomy" id="145388"/>
    <lineage>
        <taxon>Eukaryota</taxon>
        <taxon>Viridiplantae</taxon>
        <taxon>Chlorophyta</taxon>
        <taxon>core chlorophytes</taxon>
        <taxon>Chlorophyceae</taxon>
        <taxon>CS clade</taxon>
        <taxon>Sphaeropleales</taxon>
        <taxon>Selenastraceae</taxon>
        <taxon>Monoraphidium</taxon>
    </lineage>
</organism>
<evidence type="ECO:0000313" key="2">
    <source>
        <dbReference type="EMBL" id="KIY91364.1"/>
    </source>
</evidence>
<name>A0A0D2LH61_9CHLO</name>
<dbReference type="RefSeq" id="XP_013890384.1">
    <property type="nucleotide sequence ID" value="XM_014034930.1"/>
</dbReference>
<proteinExistence type="predicted"/>
<dbReference type="KEGG" id="mng:MNEG_16600"/>
<reference evidence="2 3" key="1">
    <citation type="journal article" date="2013" name="BMC Genomics">
        <title>Reconstruction of the lipid metabolism for the microalga Monoraphidium neglectum from its genome sequence reveals characteristics suitable for biofuel production.</title>
        <authorList>
            <person name="Bogen C."/>
            <person name="Al-Dilaimi A."/>
            <person name="Albersmeier A."/>
            <person name="Wichmann J."/>
            <person name="Grundmann M."/>
            <person name="Rupp O."/>
            <person name="Lauersen K.J."/>
            <person name="Blifernez-Klassen O."/>
            <person name="Kalinowski J."/>
            <person name="Goesmann A."/>
            <person name="Mussgnug J.H."/>
            <person name="Kruse O."/>
        </authorList>
    </citation>
    <scope>NUCLEOTIDE SEQUENCE [LARGE SCALE GENOMIC DNA]</scope>
    <source>
        <strain evidence="2 3">SAG 48.87</strain>
    </source>
</reference>
<feature type="compositionally biased region" description="Gly residues" evidence="1">
    <location>
        <begin position="1"/>
        <end position="11"/>
    </location>
</feature>
<dbReference type="Proteomes" id="UP000054498">
    <property type="component" value="Unassembled WGS sequence"/>
</dbReference>
<feature type="non-terminal residue" evidence="2">
    <location>
        <position position="1"/>
    </location>
</feature>
<sequence length="69" mass="7248">DLHQGLRGGARAGPQAQAHEEGEALREIAALPDWARPAFAGMEPLNRLQSAVCDAALSAERTCSSAPPR</sequence>
<keyword evidence="3" id="KW-1185">Reference proteome</keyword>
<protein>
    <submittedName>
        <fullName evidence="2">Uncharacterized protein</fullName>
    </submittedName>
</protein>
<feature type="region of interest" description="Disordered" evidence="1">
    <location>
        <begin position="1"/>
        <end position="23"/>
    </location>
</feature>
<feature type="non-terminal residue" evidence="2">
    <location>
        <position position="69"/>
    </location>
</feature>
<dbReference type="EMBL" id="KK106769">
    <property type="protein sequence ID" value="KIY91364.1"/>
    <property type="molecule type" value="Genomic_DNA"/>
</dbReference>
<dbReference type="AlphaFoldDB" id="A0A0D2LH61"/>